<organism evidence="1 2">
    <name type="scientific">Acinetobacter bouvetii</name>
    <dbReference type="NCBI Taxonomy" id="202951"/>
    <lineage>
        <taxon>Bacteria</taxon>
        <taxon>Pseudomonadati</taxon>
        <taxon>Pseudomonadota</taxon>
        <taxon>Gammaproteobacteria</taxon>
        <taxon>Moraxellales</taxon>
        <taxon>Moraxellaceae</taxon>
        <taxon>Acinetobacter</taxon>
    </lineage>
</organism>
<dbReference type="RefSeq" id="WP_174559773.1">
    <property type="nucleotide sequence ID" value="NZ_CADDTS010000032.1"/>
</dbReference>
<evidence type="ECO:0000313" key="2">
    <source>
        <dbReference type="Proteomes" id="UP000489961"/>
    </source>
</evidence>
<reference evidence="1 2" key="1">
    <citation type="submission" date="2020-02" db="EMBL/GenBank/DDBJ databases">
        <authorList>
            <person name="Chaudhuri R."/>
        </authorList>
    </citation>
    <scope>NUCLEOTIDE SEQUENCE [LARGE SCALE GENOMIC DNA]</scope>
    <source>
        <strain evidence="1">SFB21</strain>
    </source>
</reference>
<name>A0A811GC89_9GAMM</name>
<gene>
    <name evidence="1" type="ORF">SFB21_1898</name>
</gene>
<accession>A0A811GC89</accession>
<comment type="caution">
    <text evidence="1">The sequence shown here is derived from an EMBL/GenBank/DDBJ whole genome shotgun (WGS) entry which is preliminary data.</text>
</comment>
<dbReference type="Proteomes" id="UP000489961">
    <property type="component" value="Unassembled WGS sequence"/>
</dbReference>
<protein>
    <recommendedName>
        <fullName evidence="3">DUF1853 family protein</fullName>
    </recommendedName>
</protein>
<dbReference type="EMBL" id="CADDTS010000032">
    <property type="protein sequence ID" value="CAB1216161.1"/>
    <property type="molecule type" value="Genomic_DNA"/>
</dbReference>
<dbReference type="Pfam" id="PF08907">
    <property type="entry name" value="DUF1853"/>
    <property type="match status" value="1"/>
</dbReference>
<evidence type="ECO:0000313" key="1">
    <source>
        <dbReference type="EMBL" id="CAB1216161.1"/>
    </source>
</evidence>
<dbReference type="AlphaFoldDB" id="A0A811GC89"/>
<evidence type="ECO:0008006" key="3">
    <source>
        <dbReference type="Google" id="ProtNLM"/>
    </source>
</evidence>
<sequence length="289" mass="34577">MFAVHQAPLLEEPWLEFKNLLVRQLAFCVASPNILSAIPSELVLKHVFQLHDNVTWQTHFQNYQARLRYLDQHPQELEIFLQQLKSTRLGLRFEMFIWFWLLDQNVHPYQLLGHSIQKIAGPKTLGELDFVLFNHETGKVEHWEVALKYYLAERDLSLAYWYGLNRSDTLVRKLNHFSQKQFQFADALDYPIEQRFAVLKGQLYLPIEHSPQHIPDWVNFQRRLGYWGSCIPPQSAHFYRLQRLEWICPQQHISSDTAQWWSNGLYRQKETNNFYMFRHAPLLAQKLEN</sequence>
<dbReference type="InterPro" id="IPR015003">
    <property type="entry name" value="DUF1853"/>
</dbReference>
<proteinExistence type="predicted"/>